<dbReference type="OrthoDB" id="15189at2759"/>
<organism evidence="4 5">
    <name type="scientific">Neohortaea acidophila</name>
    <dbReference type="NCBI Taxonomy" id="245834"/>
    <lineage>
        <taxon>Eukaryota</taxon>
        <taxon>Fungi</taxon>
        <taxon>Dikarya</taxon>
        <taxon>Ascomycota</taxon>
        <taxon>Pezizomycotina</taxon>
        <taxon>Dothideomycetes</taxon>
        <taxon>Dothideomycetidae</taxon>
        <taxon>Mycosphaerellales</taxon>
        <taxon>Teratosphaeriaceae</taxon>
        <taxon>Neohortaea</taxon>
    </lineage>
</organism>
<protein>
    <submittedName>
        <fullName evidence="4">Aspartic peptidase domain-containing protein</fullName>
    </submittedName>
</protein>
<dbReference type="InterPro" id="IPR001461">
    <property type="entry name" value="Aspartic_peptidase_A1"/>
</dbReference>
<comment type="similarity">
    <text evidence="1">Belongs to the peptidase A1 family.</text>
</comment>
<feature type="chain" id="PRO_5025499358" evidence="2">
    <location>
        <begin position="24"/>
        <end position="416"/>
    </location>
</feature>
<dbReference type="Gene3D" id="2.40.70.10">
    <property type="entry name" value="Acid Proteases"/>
    <property type="match status" value="2"/>
</dbReference>
<evidence type="ECO:0000313" key="5">
    <source>
        <dbReference type="Proteomes" id="UP000799767"/>
    </source>
</evidence>
<evidence type="ECO:0000256" key="1">
    <source>
        <dbReference type="ARBA" id="ARBA00007447"/>
    </source>
</evidence>
<evidence type="ECO:0000313" key="4">
    <source>
        <dbReference type="EMBL" id="KAF2480549.1"/>
    </source>
</evidence>
<keyword evidence="2" id="KW-0732">Signal</keyword>
<dbReference type="PROSITE" id="PS51767">
    <property type="entry name" value="PEPTIDASE_A1"/>
    <property type="match status" value="1"/>
</dbReference>
<evidence type="ECO:0000259" key="3">
    <source>
        <dbReference type="PROSITE" id="PS51767"/>
    </source>
</evidence>
<proteinExistence type="inferred from homology"/>
<feature type="signal peptide" evidence="2">
    <location>
        <begin position="1"/>
        <end position="23"/>
    </location>
</feature>
<dbReference type="GeneID" id="54478516"/>
<dbReference type="InterPro" id="IPR033121">
    <property type="entry name" value="PEPTIDASE_A1"/>
</dbReference>
<evidence type="ECO:0000256" key="2">
    <source>
        <dbReference type="SAM" id="SignalP"/>
    </source>
</evidence>
<dbReference type="InterPro" id="IPR021109">
    <property type="entry name" value="Peptidase_aspartic_dom_sf"/>
</dbReference>
<dbReference type="EMBL" id="MU001639">
    <property type="protein sequence ID" value="KAF2480549.1"/>
    <property type="molecule type" value="Genomic_DNA"/>
</dbReference>
<dbReference type="Proteomes" id="UP000799767">
    <property type="component" value="Unassembled WGS sequence"/>
</dbReference>
<dbReference type="AlphaFoldDB" id="A0A6A6PKK8"/>
<feature type="domain" description="Peptidase A1" evidence="3">
    <location>
        <begin position="68"/>
        <end position="404"/>
    </location>
</feature>
<dbReference type="SUPFAM" id="SSF50630">
    <property type="entry name" value="Acid proteases"/>
    <property type="match status" value="1"/>
</dbReference>
<dbReference type="PANTHER" id="PTHR47966:SF57">
    <property type="entry name" value="PEPTIDASE A1 DOMAIN-CONTAINING PROTEIN"/>
    <property type="match status" value="1"/>
</dbReference>
<dbReference type="PANTHER" id="PTHR47966">
    <property type="entry name" value="BETA-SITE APP-CLEAVING ENZYME, ISOFORM A-RELATED"/>
    <property type="match status" value="1"/>
</dbReference>
<accession>A0A6A6PKK8</accession>
<dbReference type="GO" id="GO:0004190">
    <property type="term" value="F:aspartic-type endopeptidase activity"/>
    <property type="evidence" value="ECO:0007669"/>
    <property type="project" value="InterPro"/>
</dbReference>
<reference evidence="4" key="1">
    <citation type="journal article" date="2020" name="Stud. Mycol.">
        <title>101 Dothideomycetes genomes: a test case for predicting lifestyles and emergence of pathogens.</title>
        <authorList>
            <person name="Haridas S."/>
            <person name="Albert R."/>
            <person name="Binder M."/>
            <person name="Bloem J."/>
            <person name="Labutti K."/>
            <person name="Salamov A."/>
            <person name="Andreopoulos B."/>
            <person name="Baker S."/>
            <person name="Barry K."/>
            <person name="Bills G."/>
            <person name="Bluhm B."/>
            <person name="Cannon C."/>
            <person name="Castanera R."/>
            <person name="Culley D."/>
            <person name="Daum C."/>
            <person name="Ezra D."/>
            <person name="Gonzalez J."/>
            <person name="Henrissat B."/>
            <person name="Kuo A."/>
            <person name="Liang C."/>
            <person name="Lipzen A."/>
            <person name="Lutzoni F."/>
            <person name="Magnuson J."/>
            <person name="Mondo S."/>
            <person name="Nolan M."/>
            <person name="Ohm R."/>
            <person name="Pangilinan J."/>
            <person name="Park H.-J."/>
            <person name="Ramirez L."/>
            <person name="Alfaro M."/>
            <person name="Sun H."/>
            <person name="Tritt A."/>
            <person name="Yoshinaga Y."/>
            <person name="Zwiers L.-H."/>
            <person name="Turgeon B."/>
            <person name="Goodwin S."/>
            <person name="Spatafora J."/>
            <person name="Crous P."/>
            <person name="Grigoriev I."/>
        </authorList>
    </citation>
    <scope>NUCLEOTIDE SEQUENCE</scope>
    <source>
        <strain evidence="4">CBS 113389</strain>
    </source>
</reference>
<gene>
    <name evidence="4" type="ORF">BDY17DRAFT_326443</name>
</gene>
<name>A0A6A6PKK8_9PEZI</name>
<sequence>MGRLSPLLVAWCAIGSLVGTSAGGSYMVKTERLLTDPGLVRGESHLRRRLEGHTAGDEPTVLGGSLYWSGNFSVGASRDLRLLLDTGSADCVLNPGVYKPSDLARTYNGSREFSGGYEGVTRLGFGFEIINGTVETDVVSAGGLTFDAQAIGNISHFHYIDAPRYPYASFAAKRADGLIGFSPRGGSAFTPESPSWFFNLANHGLLSEKRFGVISGTSGNGLFTIGTLARRFINGSLYAAADSGEFGEFTVQGDLTVDGQIFAANQTLIMDYGESNIQPPVHLAERLFATLGWQTHTRLQNNLGTPVTTVLAYFDCDKPPTIGFSFPAQSQLKPGEKAKNFDISPAVWDVYRHRRDRTNCTSIIGGTNAYASVAGNAWILGQPFFAGHYVDFDISEEPHTVSFGDLIDPSMSGLTD</sequence>
<keyword evidence="5" id="KW-1185">Reference proteome</keyword>
<dbReference type="Pfam" id="PF00026">
    <property type="entry name" value="Asp"/>
    <property type="match status" value="1"/>
</dbReference>
<dbReference type="GO" id="GO:0006508">
    <property type="term" value="P:proteolysis"/>
    <property type="evidence" value="ECO:0007669"/>
    <property type="project" value="InterPro"/>
</dbReference>
<dbReference type="RefSeq" id="XP_033587119.1">
    <property type="nucleotide sequence ID" value="XM_033737514.1"/>
</dbReference>